<feature type="compositionally biased region" description="Basic and acidic residues" evidence="7">
    <location>
        <begin position="285"/>
        <end position="294"/>
    </location>
</feature>
<evidence type="ECO:0000313" key="9">
    <source>
        <dbReference type="Proteomes" id="UP000694941"/>
    </source>
</evidence>
<feature type="region of interest" description="Disordered" evidence="7">
    <location>
        <begin position="311"/>
        <end position="330"/>
    </location>
</feature>
<accession>A0ABM1BBB1</accession>
<feature type="compositionally biased region" description="Polar residues" evidence="7">
    <location>
        <begin position="318"/>
        <end position="329"/>
    </location>
</feature>
<feature type="compositionally biased region" description="Basic and acidic residues" evidence="7">
    <location>
        <begin position="252"/>
        <end position="269"/>
    </location>
</feature>
<dbReference type="Proteomes" id="UP000694941">
    <property type="component" value="Unplaced"/>
</dbReference>
<name>A0ABM1BBB1_LIMPO</name>
<dbReference type="InterPro" id="IPR054361">
    <property type="entry name" value="Znf-CCCH_ZC3H4/6/8"/>
</dbReference>
<keyword evidence="1" id="KW-0597">Phosphoprotein</keyword>
<organism evidence="9 10">
    <name type="scientific">Limulus polyphemus</name>
    <name type="common">Atlantic horseshoe crab</name>
    <dbReference type="NCBI Taxonomy" id="6850"/>
    <lineage>
        <taxon>Eukaryota</taxon>
        <taxon>Metazoa</taxon>
        <taxon>Ecdysozoa</taxon>
        <taxon>Arthropoda</taxon>
        <taxon>Chelicerata</taxon>
        <taxon>Merostomata</taxon>
        <taxon>Xiphosura</taxon>
        <taxon>Limulidae</taxon>
        <taxon>Limulus</taxon>
    </lineage>
</organism>
<evidence type="ECO:0000256" key="6">
    <source>
        <dbReference type="PROSITE-ProRule" id="PRU00723"/>
    </source>
</evidence>
<feature type="compositionally biased region" description="Basic and acidic residues" evidence="7">
    <location>
        <begin position="414"/>
        <end position="438"/>
    </location>
</feature>
<protein>
    <submittedName>
        <fullName evidence="10">Zinc finger CCCH domain-containing protein 4-like</fullName>
    </submittedName>
</protein>
<feature type="compositionally biased region" description="Basic and acidic residues" evidence="7">
    <location>
        <begin position="445"/>
        <end position="459"/>
    </location>
</feature>
<feature type="compositionally biased region" description="Polar residues" evidence="7">
    <location>
        <begin position="1010"/>
        <end position="1020"/>
    </location>
</feature>
<dbReference type="PROSITE" id="PS50103">
    <property type="entry name" value="ZF_C3H1"/>
    <property type="match status" value="3"/>
</dbReference>
<feature type="domain" description="C3H1-type" evidence="8">
    <location>
        <begin position="155"/>
        <end position="177"/>
    </location>
</feature>
<keyword evidence="2 6" id="KW-0479">Metal-binding</keyword>
<feature type="compositionally biased region" description="Basic and acidic residues" evidence="7">
    <location>
        <begin position="1021"/>
        <end position="1034"/>
    </location>
</feature>
<dbReference type="InterPro" id="IPR036855">
    <property type="entry name" value="Znf_CCCH_sf"/>
</dbReference>
<evidence type="ECO:0000256" key="1">
    <source>
        <dbReference type="ARBA" id="ARBA00022553"/>
    </source>
</evidence>
<dbReference type="Pfam" id="PF14608">
    <property type="entry name" value="zf-CCCH_2"/>
    <property type="match status" value="1"/>
</dbReference>
<feature type="zinc finger region" description="C3H1-type" evidence="6">
    <location>
        <begin position="179"/>
        <end position="206"/>
    </location>
</feature>
<keyword evidence="4 6" id="KW-0863">Zinc-finger</keyword>
<dbReference type="Pfam" id="PF22623">
    <property type="entry name" value="zf-CCCH_9"/>
    <property type="match status" value="1"/>
</dbReference>
<gene>
    <name evidence="10" type="primary">LOC106463126</name>
</gene>
<dbReference type="RefSeq" id="XP_013778556.1">
    <property type="nucleotide sequence ID" value="XM_013923102.2"/>
</dbReference>
<feature type="domain" description="C3H1-type" evidence="8">
    <location>
        <begin position="179"/>
        <end position="206"/>
    </location>
</feature>
<feature type="region of interest" description="Disordered" evidence="7">
    <location>
        <begin position="678"/>
        <end position="701"/>
    </location>
</feature>
<feature type="region of interest" description="Disordered" evidence="7">
    <location>
        <begin position="252"/>
        <end position="295"/>
    </location>
</feature>
<evidence type="ECO:0000256" key="4">
    <source>
        <dbReference type="ARBA" id="ARBA00022771"/>
    </source>
</evidence>
<evidence type="ECO:0000256" key="3">
    <source>
        <dbReference type="ARBA" id="ARBA00022737"/>
    </source>
</evidence>
<evidence type="ECO:0000256" key="5">
    <source>
        <dbReference type="ARBA" id="ARBA00022833"/>
    </source>
</evidence>
<dbReference type="PANTHER" id="PTHR13119:SF12">
    <property type="entry name" value="PROTEIN SUPPRESSOR OF SABLE"/>
    <property type="match status" value="1"/>
</dbReference>
<feature type="region of interest" description="Disordered" evidence="7">
    <location>
        <begin position="81"/>
        <end position="145"/>
    </location>
</feature>
<dbReference type="Pfam" id="PF00642">
    <property type="entry name" value="zf-CCCH"/>
    <property type="match status" value="1"/>
</dbReference>
<feature type="domain" description="C3H1-type" evidence="8">
    <location>
        <begin position="207"/>
        <end position="230"/>
    </location>
</feature>
<keyword evidence="3" id="KW-0677">Repeat</keyword>
<evidence type="ECO:0000313" key="10">
    <source>
        <dbReference type="RefSeq" id="XP_013778556.1"/>
    </source>
</evidence>
<evidence type="ECO:0000256" key="2">
    <source>
        <dbReference type="ARBA" id="ARBA00022723"/>
    </source>
</evidence>
<dbReference type="SMART" id="SM00356">
    <property type="entry name" value="ZnF_C3H1"/>
    <property type="match status" value="3"/>
</dbReference>
<feature type="compositionally biased region" description="Polar residues" evidence="7">
    <location>
        <begin position="341"/>
        <end position="357"/>
    </location>
</feature>
<feature type="region of interest" description="Disordered" evidence="7">
    <location>
        <begin position="341"/>
        <end position="392"/>
    </location>
</feature>
<feature type="region of interest" description="Disordered" evidence="7">
    <location>
        <begin position="413"/>
        <end position="495"/>
    </location>
</feature>
<feature type="region of interest" description="Disordered" evidence="7">
    <location>
        <begin position="517"/>
        <end position="567"/>
    </location>
</feature>
<dbReference type="Gene3D" id="4.10.1000.10">
    <property type="entry name" value="Zinc finger, CCCH-type"/>
    <property type="match status" value="1"/>
</dbReference>
<dbReference type="InterPro" id="IPR000571">
    <property type="entry name" value="Znf_CCCH"/>
</dbReference>
<evidence type="ECO:0000259" key="8">
    <source>
        <dbReference type="PROSITE" id="PS50103"/>
    </source>
</evidence>
<feature type="compositionally biased region" description="Acidic residues" evidence="7">
    <location>
        <begin position="557"/>
        <end position="566"/>
    </location>
</feature>
<feature type="region of interest" description="Disordered" evidence="7">
    <location>
        <begin position="1010"/>
        <end position="1041"/>
    </location>
</feature>
<evidence type="ECO:0000256" key="7">
    <source>
        <dbReference type="SAM" id="MobiDB-lite"/>
    </source>
</evidence>
<feature type="zinc finger region" description="C3H1-type" evidence="6">
    <location>
        <begin position="155"/>
        <end position="177"/>
    </location>
</feature>
<keyword evidence="5 6" id="KW-0862">Zinc</keyword>
<dbReference type="GeneID" id="106463126"/>
<proteinExistence type="predicted"/>
<reference evidence="10" key="1">
    <citation type="submission" date="2025-08" db="UniProtKB">
        <authorList>
            <consortium name="RefSeq"/>
        </authorList>
    </citation>
    <scope>IDENTIFICATION</scope>
    <source>
        <tissue evidence="10">Muscle</tissue>
    </source>
</reference>
<dbReference type="InterPro" id="IPR045124">
    <property type="entry name" value="Su(sable)-like"/>
</dbReference>
<feature type="compositionally biased region" description="Low complexity" evidence="7">
    <location>
        <begin position="359"/>
        <end position="378"/>
    </location>
</feature>
<dbReference type="PANTHER" id="PTHR13119">
    <property type="entry name" value="ZINC FINGER CCCH DOMAIN-CONTAINING PROTEI"/>
    <property type="match status" value="1"/>
</dbReference>
<feature type="zinc finger region" description="C3H1-type" evidence="6">
    <location>
        <begin position="207"/>
        <end position="230"/>
    </location>
</feature>
<feature type="compositionally biased region" description="Polar residues" evidence="7">
    <location>
        <begin position="481"/>
        <end position="493"/>
    </location>
</feature>
<sequence length="1153" mass="128686">MAKQKKKRGYYVDHDRVTDDDPWFERSLSPNCSPTYYRSIRDYHHEYDEDYRGTYGSPGPYDSACNSPSYIRSPYQSPSPFTDYSCNEESDNPNERISKSHHNPSHSQCKSVKRHLMSERGRRKRKANGFRGGPDNKKSKKGKKVKVKRENWKQLCKFYMEGKCHKGADCPYLHDLTPPKKKELCKFYIHGFCAKGEKCLYMHKEFPCKFFHTGAKCYAENNCIFSHDPLTDETKRILDKYLEGTRVDEDDRGDVGGDVMRVKGSERGHSPLKKRPSLLGSPPRHIKEQAESWRQEVQQQQLQHRLKNQMLQQQRQQFSNGGILSPPQNSRERLNFYTDTLQSPKKSSRVMQATSGTIPPLGKSSGLLKLPSSMSPSQEPEEAAKFDHCTSSGYQSKISSTGWFNQDQNYSVHDLSEKEKEDSQLSCNHEPRDSERSLSKYNNETSKHKEQDGVKEQIKEGSPAYNTEEEEETSMGPLSASPPSDTNNSQGANNLICIPTHLPRRQKQLFLRIQQQQKEVGENGAEASEEQDSKPGEEKLDEEEEQEKAEGKSAEWDSSDEDDTEDQPLTAVLKKLQQMPPPKPQLQVKESPATNQPTINIAKMLSAIRQQANLSSSPAVVQAFNQQPEFWQNILAGTAPVPGATSSSALPNPVQTVVENSEKSTVGPLSKDQRIQEVQEAVPSRDPRVGQPHKDPRMQFRDPRFSIGVSTRDPRLGEGVTVTQPVSNASFSSSEPLVSTHSIINSTYRSSTSEKNKNVAKNAHYKLHPVSKSHPNYVTYVIAGNGDPKLFNDPRVRKHLTEVPPPSHLQASLPTQTSLLGKFPESFNNFMSRELRTQTEVQSSLPPLPNLVNPTLSAEVELSEPTENKPITTKPVDPRLTKGVAAVSSDPRLHQNTTNGLIPPHVPSILNQSWLVDNLPNSSVCHLPRSITDPRLAKLHQTGRAGLPLKQLGVKQGTVPQQLGQKVAMPQISCNTVSNGSGGSVFSVSNLPSKPTVDFAADPRLKLNETTDCNSSALHQENSKRSDNTSEKKKPSQLNRNISMEYSSPLNLYNDQSAGSSGNNSYNRRLNVRQAAQTLTTSSEMANIKPSISTFSDPRTQVVQDTSLARTESPGCSSVIFVPEDHLSPEDSGQHASLKEVFKTFDPTVSPFC</sequence>
<feature type="region of interest" description="Disordered" evidence="7">
    <location>
        <begin position="49"/>
        <end position="69"/>
    </location>
</feature>
<keyword evidence="9" id="KW-1185">Reference proteome</keyword>
<dbReference type="SUPFAM" id="SSF90229">
    <property type="entry name" value="CCCH zinc finger"/>
    <property type="match status" value="3"/>
</dbReference>
<feature type="compositionally biased region" description="Basic residues" evidence="7">
    <location>
        <begin position="111"/>
        <end position="128"/>
    </location>
</feature>